<dbReference type="SUPFAM" id="SSF55797">
    <property type="entry name" value="PR-1-like"/>
    <property type="match status" value="1"/>
</dbReference>
<evidence type="ECO:0000313" key="4">
    <source>
        <dbReference type="Proteomes" id="UP001501729"/>
    </source>
</evidence>
<feature type="domain" description="SCP" evidence="2">
    <location>
        <begin position="34"/>
        <end position="156"/>
    </location>
</feature>
<dbReference type="CDD" id="cd05379">
    <property type="entry name" value="CAP_bacterial"/>
    <property type="match status" value="1"/>
</dbReference>
<dbReference type="InterPro" id="IPR014044">
    <property type="entry name" value="CAP_dom"/>
</dbReference>
<feature type="region of interest" description="Disordered" evidence="1">
    <location>
        <begin position="1"/>
        <end position="24"/>
    </location>
</feature>
<protein>
    <recommendedName>
        <fullName evidence="2">SCP domain-containing protein</fullName>
    </recommendedName>
</protein>
<evidence type="ECO:0000256" key="1">
    <source>
        <dbReference type="SAM" id="MobiDB-lite"/>
    </source>
</evidence>
<dbReference type="EMBL" id="BAABKX010000030">
    <property type="protein sequence ID" value="GAA5064673.1"/>
    <property type="molecule type" value="Genomic_DNA"/>
</dbReference>
<dbReference type="Proteomes" id="UP001501729">
    <property type="component" value="Unassembled WGS sequence"/>
</dbReference>
<keyword evidence="4" id="KW-1185">Reference proteome</keyword>
<dbReference type="AlphaFoldDB" id="A0AAV3UR77"/>
<evidence type="ECO:0000313" key="3">
    <source>
        <dbReference type="EMBL" id="GAA5064673.1"/>
    </source>
</evidence>
<feature type="compositionally biased region" description="Low complexity" evidence="1">
    <location>
        <begin position="1"/>
        <end position="21"/>
    </location>
</feature>
<dbReference type="Pfam" id="PF00188">
    <property type="entry name" value="CAP"/>
    <property type="match status" value="1"/>
</dbReference>
<dbReference type="Gene3D" id="3.40.33.10">
    <property type="entry name" value="CAP"/>
    <property type="match status" value="1"/>
</dbReference>
<gene>
    <name evidence="3" type="ORF">GCM10025751_54560</name>
</gene>
<sequence length="161" mass="17995">MVGTGTVAATAVTSQATARSTQEFEETVEQEIHDRINGIRTERGLPSLGHGDNLERVAEYHSQDMIDRDYFAHTAPDGETVGDRYHKYDISCQAWGENILYNYASDESPTKAAERSVEQWMQSDGHRQNILSEKWAIEGIGVQVGPDGRLYVTQNFGARCQ</sequence>
<evidence type="ECO:0000259" key="2">
    <source>
        <dbReference type="Pfam" id="PF00188"/>
    </source>
</evidence>
<dbReference type="PANTHER" id="PTHR31157:SF1">
    <property type="entry name" value="SCP DOMAIN-CONTAINING PROTEIN"/>
    <property type="match status" value="1"/>
</dbReference>
<accession>A0AAV3UR77</accession>
<organism evidence="3 4">
    <name type="scientific">Haladaptatus pallidirubidus</name>
    <dbReference type="NCBI Taxonomy" id="1008152"/>
    <lineage>
        <taxon>Archaea</taxon>
        <taxon>Methanobacteriati</taxon>
        <taxon>Methanobacteriota</taxon>
        <taxon>Stenosarchaea group</taxon>
        <taxon>Halobacteria</taxon>
        <taxon>Halobacteriales</taxon>
        <taxon>Haladaptataceae</taxon>
        <taxon>Haladaptatus</taxon>
    </lineage>
</organism>
<proteinExistence type="predicted"/>
<dbReference type="PANTHER" id="PTHR31157">
    <property type="entry name" value="SCP DOMAIN-CONTAINING PROTEIN"/>
    <property type="match status" value="1"/>
</dbReference>
<comment type="caution">
    <text evidence="3">The sequence shown here is derived from an EMBL/GenBank/DDBJ whole genome shotgun (WGS) entry which is preliminary data.</text>
</comment>
<dbReference type="InterPro" id="IPR035940">
    <property type="entry name" value="CAP_sf"/>
</dbReference>
<reference evidence="3 4" key="1">
    <citation type="journal article" date="2019" name="Int. J. Syst. Evol. Microbiol.">
        <title>The Global Catalogue of Microorganisms (GCM) 10K type strain sequencing project: providing services to taxonomists for standard genome sequencing and annotation.</title>
        <authorList>
            <consortium name="The Broad Institute Genomics Platform"/>
            <consortium name="The Broad Institute Genome Sequencing Center for Infectious Disease"/>
            <person name="Wu L."/>
            <person name="Ma J."/>
        </authorList>
    </citation>
    <scope>NUCLEOTIDE SEQUENCE [LARGE SCALE GENOMIC DNA]</scope>
    <source>
        <strain evidence="3 4">JCM 17504</strain>
    </source>
</reference>
<name>A0AAV3UR77_9EURY</name>